<evidence type="ECO:0000256" key="3">
    <source>
        <dbReference type="ARBA" id="ARBA00022729"/>
    </source>
</evidence>
<dbReference type="InterPro" id="IPR028082">
    <property type="entry name" value="Peripla_BP_I"/>
</dbReference>
<organism evidence="7 8">
    <name type="scientific">Paenibacillus wenxiniae</name>
    <dbReference type="NCBI Taxonomy" id="1636843"/>
    <lineage>
        <taxon>Bacteria</taxon>
        <taxon>Bacillati</taxon>
        <taxon>Bacillota</taxon>
        <taxon>Bacilli</taxon>
        <taxon>Bacillales</taxon>
        <taxon>Paenibacillaceae</taxon>
        <taxon>Paenibacillus</taxon>
    </lineage>
</organism>
<keyword evidence="5" id="KW-0472">Membrane</keyword>
<dbReference type="PANTHER" id="PTHR46847">
    <property type="entry name" value="D-ALLOSE-BINDING PERIPLASMIC PROTEIN-RELATED"/>
    <property type="match status" value="1"/>
</dbReference>
<sequence length="388" mass="41773">MRKMLWIYITLVVALIIYIVQYQVQESSSAWSEQGMKGDMNEKYMMITFQSGIEYWKSGLKGFEDAAEALDVSVEYQGSTRYDAREQAMILEQAIAKKPAGIAISAIDSPLLVQAVNKAVDQGIPVVMFDAEAPGSRSYSFLATDNQNAGSIAAEQMATRIGKSGQIAIITLANQQNHKDRTAGFEQRIRQSYPEMKIVAVKNDEGDAVLAQQQTSELLKAYPKLKGIFITEATGAYGVGSAVEQWMQGQAQSTASGVGSNAAADSNANVSATNEQAGTNQSTGSVNQAAHSSVTQPVTSSASTKPVIISFDTNKETLDMIQNGTIDATIAQGTWNMGYWSLQYLFHLHHGLTVPAPSLSGIVSPVPVRVDTGVSVVTKDNVSDYYAK</sequence>
<dbReference type="Proteomes" id="UP001597233">
    <property type="component" value="Unassembled WGS sequence"/>
</dbReference>
<reference evidence="8" key="1">
    <citation type="journal article" date="2019" name="Int. J. Syst. Evol. Microbiol.">
        <title>The Global Catalogue of Microorganisms (GCM) 10K type strain sequencing project: providing services to taxonomists for standard genome sequencing and annotation.</title>
        <authorList>
            <consortium name="The Broad Institute Genomics Platform"/>
            <consortium name="The Broad Institute Genome Sequencing Center for Infectious Disease"/>
            <person name="Wu L."/>
            <person name="Ma J."/>
        </authorList>
    </citation>
    <scope>NUCLEOTIDE SEQUENCE [LARGE SCALE GENOMIC DNA]</scope>
    <source>
        <strain evidence="8">CCUG 54950</strain>
    </source>
</reference>
<dbReference type="RefSeq" id="WP_347324733.1">
    <property type="nucleotide sequence ID" value="NZ_JBCGUH010000004.1"/>
</dbReference>
<feature type="domain" description="Periplasmic binding protein" evidence="6">
    <location>
        <begin position="48"/>
        <end position="249"/>
    </location>
</feature>
<dbReference type="Gene3D" id="3.40.50.2300">
    <property type="match status" value="3"/>
</dbReference>
<proteinExistence type="inferred from homology"/>
<name>A0ABW4RHV4_9BACL</name>
<evidence type="ECO:0000313" key="8">
    <source>
        <dbReference type="Proteomes" id="UP001597233"/>
    </source>
</evidence>
<evidence type="ECO:0000256" key="4">
    <source>
        <dbReference type="SAM" id="MobiDB-lite"/>
    </source>
</evidence>
<dbReference type="Pfam" id="PF13407">
    <property type="entry name" value="Peripla_BP_4"/>
    <property type="match status" value="1"/>
</dbReference>
<comment type="similarity">
    <text evidence="2">Belongs to the bacterial solute-binding protein 2 family.</text>
</comment>
<feature type="compositionally biased region" description="Polar residues" evidence="4">
    <location>
        <begin position="275"/>
        <end position="298"/>
    </location>
</feature>
<dbReference type="PANTHER" id="PTHR46847:SF1">
    <property type="entry name" value="D-ALLOSE-BINDING PERIPLASMIC PROTEIN-RELATED"/>
    <property type="match status" value="1"/>
</dbReference>
<dbReference type="EMBL" id="JBHUEH010000014">
    <property type="protein sequence ID" value="MFD1885781.1"/>
    <property type="molecule type" value="Genomic_DNA"/>
</dbReference>
<evidence type="ECO:0000256" key="1">
    <source>
        <dbReference type="ARBA" id="ARBA00004196"/>
    </source>
</evidence>
<accession>A0ABW4RHV4</accession>
<keyword evidence="8" id="KW-1185">Reference proteome</keyword>
<evidence type="ECO:0000259" key="6">
    <source>
        <dbReference type="Pfam" id="PF13407"/>
    </source>
</evidence>
<protein>
    <submittedName>
        <fullName evidence="7">Substrate-binding domain-containing protein</fullName>
    </submittedName>
</protein>
<dbReference type="InterPro" id="IPR025997">
    <property type="entry name" value="SBP_2_dom"/>
</dbReference>
<feature type="region of interest" description="Disordered" evidence="4">
    <location>
        <begin position="256"/>
        <end position="298"/>
    </location>
</feature>
<keyword evidence="5" id="KW-0812">Transmembrane</keyword>
<dbReference type="SUPFAM" id="SSF53822">
    <property type="entry name" value="Periplasmic binding protein-like I"/>
    <property type="match status" value="2"/>
</dbReference>
<evidence type="ECO:0000256" key="5">
    <source>
        <dbReference type="SAM" id="Phobius"/>
    </source>
</evidence>
<evidence type="ECO:0000256" key="2">
    <source>
        <dbReference type="ARBA" id="ARBA00007639"/>
    </source>
</evidence>
<feature type="compositionally biased region" description="Low complexity" evidence="4">
    <location>
        <begin position="256"/>
        <end position="274"/>
    </location>
</feature>
<comment type="caution">
    <text evidence="7">The sequence shown here is derived from an EMBL/GenBank/DDBJ whole genome shotgun (WGS) entry which is preliminary data.</text>
</comment>
<comment type="subcellular location">
    <subcellularLocation>
        <location evidence="1">Cell envelope</location>
    </subcellularLocation>
</comment>
<evidence type="ECO:0000313" key="7">
    <source>
        <dbReference type="EMBL" id="MFD1885781.1"/>
    </source>
</evidence>
<gene>
    <name evidence="7" type="ORF">ACFSC9_09610</name>
</gene>
<keyword evidence="3" id="KW-0732">Signal</keyword>
<feature type="transmembrane region" description="Helical" evidence="5">
    <location>
        <begin position="5"/>
        <end position="24"/>
    </location>
</feature>
<keyword evidence="5" id="KW-1133">Transmembrane helix</keyword>